<evidence type="ECO:0000313" key="2">
    <source>
        <dbReference type="Proteomes" id="UP001497480"/>
    </source>
</evidence>
<sequence>MQKQPTNFVNNATTLTESKASTQNNAGFQFGPEQYAQLASLLQSVTQNSIEHNINQLSITQATSNNDHVQDQEDQAITGYDYLEDDWTC</sequence>
<comment type="caution">
    <text evidence="1">The sequence shown here is derived from an EMBL/GenBank/DDBJ whole genome shotgun (WGS) entry which is preliminary data.</text>
</comment>
<dbReference type="AlphaFoldDB" id="A0AAV1Y376"/>
<gene>
    <name evidence="1" type="ORF">LLUT_LOCUS29496</name>
</gene>
<protein>
    <submittedName>
        <fullName evidence="1">Uncharacterized protein</fullName>
    </submittedName>
</protein>
<dbReference type="EMBL" id="CAXHTB010000021">
    <property type="protein sequence ID" value="CAL0328436.1"/>
    <property type="molecule type" value="Genomic_DNA"/>
</dbReference>
<proteinExistence type="predicted"/>
<evidence type="ECO:0000313" key="1">
    <source>
        <dbReference type="EMBL" id="CAL0328436.1"/>
    </source>
</evidence>
<organism evidence="1 2">
    <name type="scientific">Lupinus luteus</name>
    <name type="common">European yellow lupine</name>
    <dbReference type="NCBI Taxonomy" id="3873"/>
    <lineage>
        <taxon>Eukaryota</taxon>
        <taxon>Viridiplantae</taxon>
        <taxon>Streptophyta</taxon>
        <taxon>Embryophyta</taxon>
        <taxon>Tracheophyta</taxon>
        <taxon>Spermatophyta</taxon>
        <taxon>Magnoliopsida</taxon>
        <taxon>eudicotyledons</taxon>
        <taxon>Gunneridae</taxon>
        <taxon>Pentapetalae</taxon>
        <taxon>rosids</taxon>
        <taxon>fabids</taxon>
        <taxon>Fabales</taxon>
        <taxon>Fabaceae</taxon>
        <taxon>Papilionoideae</taxon>
        <taxon>50 kb inversion clade</taxon>
        <taxon>genistoids sensu lato</taxon>
        <taxon>core genistoids</taxon>
        <taxon>Genisteae</taxon>
        <taxon>Lupinus</taxon>
    </lineage>
</organism>
<name>A0AAV1Y376_LUPLU</name>
<accession>A0AAV1Y376</accession>
<keyword evidence="2" id="KW-1185">Reference proteome</keyword>
<reference evidence="1 2" key="1">
    <citation type="submission" date="2024-03" db="EMBL/GenBank/DDBJ databases">
        <authorList>
            <person name="Martinez-Hernandez J."/>
        </authorList>
    </citation>
    <scope>NUCLEOTIDE SEQUENCE [LARGE SCALE GENOMIC DNA]</scope>
</reference>
<dbReference type="Proteomes" id="UP001497480">
    <property type="component" value="Unassembled WGS sequence"/>
</dbReference>